<proteinExistence type="predicted"/>
<keyword evidence="1" id="KW-0472">Membrane</keyword>
<protein>
    <submittedName>
        <fullName evidence="2">Uncharacterized protein</fullName>
    </submittedName>
</protein>
<keyword evidence="1" id="KW-1133">Transmembrane helix</keyword>
<evidence type="ECO:0000313" key="3">
    <source>
        <dbReference type="Proteomes" id="UP001314681"/>
    </source>
</evidence>
<keyword evidence="1" id="KW-0812">Transmembrane</keyword>
<sequence>MNSVETRKHSIDPRTGLFLLILANIIAFTQNSVWVEFGWNFTLVLLLLLCGCVRAGFKWLAGFGLLLGLQWFVLPVSPKIIATSFTIFINYGRQNLKYQEAAKGKLLCDAGCKPSVVL</sequence>
<dbReference type="Proteomes" id="UP001314681">
    <property type="component" value="Unassembled WGS sequence"/>
</dbReference>
<comment type="caution">
    <text evidence="2">The sequence shown here is derived from an EMBL/GenBank/DDBJ whole genome shotgun (WGS) entry which is preliminary data.</text>
</comment>
<accession>A0ABS6K3F4</accession>
<feature type="transmembrane region" description="Helical" evidence="1">
    <location>
        <begin position="69"/>
        <end position="89"/>
    </location>
</feature>
<name>A0ABS6K3F4_9FIRM</name>
<feature type="transmembrane region" description="Helical" evidence="1">
    <location>
        <begin position="37"/>
        <end position="57"/>
    </location>
</feature>
<organism evidence="2 3">
    <name type="scientific">Diplocloster modestus</name>
    <dbReference type="NCBI Taxonomy" id="2850322"/>
    <lineage>
        <taxon>Bacteria</taxon>
        <taxon>Bacillati</taxon>
        <taxon>Bacillota</taxon>
        <taxon>Clostridia</taxon>
        <taxon>Lachnospirales</taxon>
        <taxon>Lachnospiraceae</taxon>
        <taxon>Diplocloster</taxon>
    </lineage>
</organism>
<gene>
    <name evidence="2" type="ORF">KTH90_03330</name>
</gene>
<evidence type="ECO:0000256" key="1">
    <source>
        <dbReference type="SAM" id="Phobius"/>
    </source>
</evidence>
<dbReference type="RefSeq" id="WP_238726235.1">
    <property type="nucleotide sequence ID" value="NZ_JAHQCX010000002.1"/>
</dbReference>
<keyword evidence="3" id="KW-1185">Reference proteome</keyword>
<reference evidence="2 3" key="1">
    <citation type="submission" date="2021-06" db="EMBL/GenBank/DDBJ databases">
        <title>Description of novel taxa of the family Lachnospiraceae.</title>
        <authorList>
            <person name="Chaplin A.V."/>
            <person name="Sokolova S.R."/>
            <person name="Pikina A.P."/>
            <person name="Korzhanova M."/>
            <person name="Belova V."/>
            <person name="Korostin D."/>
            <person name="Efimov B.A."/>
        </authorList>
    </citation>
    <scope>NUCLEOTIDE SEQUENCE [LARGE SCALE GENOMIC DNA]</scope>
    <source>
        <strain evidence="2 3">ASD4241</strain>
    </source>
</reference>
<dbReference type="EMBL" id="JAHQCX010000002">
    <property type="protein sequence ID" value="MBU9725039.1"/>
    <property type="molecule type" value="Genomic_DNA"/>
</dbReference>
<evidence type="ECO:0000313" key="2">
    <source>
        <dbReference type="EMBL" id="MBU9725039.1"/>
    </source>
</evidence>